<dbReference type="PANTHER" id="PTHR33148:SF3">
    <property type="entry name" value="DUF4228 DOMAIN PROTEIN"/>
    <property type="match status" value="1"/>
</dbReference>
<organism evidence="1 2">
    <name type="scientific">Heracleum sosnowskyi</name>
    <dbReference type="NCBI Taxonomy" id="360622"/>
    <lineage>
        <taxon>Eukaryota</taxon>
        <taxon>Viridiplantae</taxon>
        <taxon>Streptophyta</taxon>
        <taxon>Embryophyta</taxon>
        <taxon>Tracheophyta</taxon>
        <taxon>Spermatophyta</taxon>
        <taxon>Magnoliopsida</taxon>
        <taxon>eudicotyledons</taxon>
        <taxon>Gunneridae</taxon>
        <taxon>Pentapetalae</taxon>
        <taxon>asterids</taxon>
        <taxon>campanulids</taxon>
        <taxon>Apiales</taxon>
        <taxon>Apiaceae</taxon>
        <taxon>Apioideae</taxon>
        <taxon>apioid superclade</taxon>
        <taxon>Tordylieae</taxon>
        <taxon>Tordyliinae</taxon>
        <taxon>Heracleum</taxon>
    </lineage>
</organism>
<reference evidence="1" key="1">
    <citation type="submission" date="2023-02" db="EMBL/GenBank/DDBJ databases">
        <title>Genome of toxic invasive species Heracleum sosnowskyi carries increased number of genes despite the absence of recent whole-genome duplications.</title>
        <authorList>
            <person name="Schelkunov M."/>
            <person name="Shtratnikova V."/>
            <person name="Makarenko M."/>
            <person name="Klepikova A."/>
            <person name="Omelchenko D."/>
            <person name="Novikova G."/>
            <person name="Obukhova E."/>
            <person name="Bogdanov V."/>
            <person name="Penin A."/>
            <person name="Logacheva M."/>
        </authorList>
    </citation>
    <scope>NUCLEOTIDE SEQUENCE</scope>
    <source>
        <strain evidence="1">Hsosn_3</strain>
        <tissue evidence="1">Leaf</tissue>
    </source>
</reference>
<evidence type="ECO:0000313" key="2">
    <source>
        <dbReference type="Proteomes" id="UP001237642"/>
    </source>
</evidence>
<comment type="caution">
    <text evidence="1">The sequence shown here is derived from an EMBL/GenBank/DDBJ whole genome shotgun (WGS) entry which is preliminary data.</text>
</comment>
<sequence>MGNTLGGKKTTKVMKINGETIKLTTPVRAGEVTKDYPGFVLLESEAVKHFGIRAKPIGIHQELKARRLYFLVELPKFPEEKAPRKVRSGINMSAKERLDSLMLARRSVSDLSLLQPKSSIIMEEIPKESLENDPKTKIKIKLPKADVEKLMRESKTEAEAAEKIMQLYMSISSSAGDDNKVQNRSSSVSVAHRQVQWKEDGLGRISGAVKARERRVGFMPINEGEIQVAVA</sequence>
<dbReference type="AlphaFoldDB" id="A0AAD8MVL9"/>
<keyword evidence="1" id="KW-0946">Virion</keyword>
<keyword evidence="2" id="KW-1185">Reference proteome</keyword>
<dbReference type="Pfam" id="PF14009">
    <property type="entry name" value="PADRE"/>
    <property type="match status" value="1"/>
</dbReference>
<proteinExistence type="predicted"/>
<dbReference type="InterPro" id="IPR025322">
    <property type="entry name" value="PADRE_dom"/>
</dbReference>
<dbReference type="PANTHER" id="PTHR33148">
    <property type="entry name" value="PLASTID MOVEMENT IMPAIRED PROTEIN-RELATED"/>
    <property type="match status" value="1"/>
</dbReference>
<keyword evidence="1" id="KW-0167">Capsid protein</keyword>
<name>A0AAD8MVL9_9APIA</name>
<evidence type="ECO:0000313" key="1">
    <source>
        <dbReference type="EMBL" id="KAK1387001.1"/>
    </source>
</evidence>
<dbReference type="EMBL" id="JAUIZM010000004">
    <property type="protein sequence ID" value="KAK1387001.1"/>
    <property type="molecule type" value="Genomic_DNA"/>
</dbReference>
<gene>
    <name evidence="1" type="ORF">POM88_015179</name>
</gene>
<protein>
    <submittedName>
        <fullName evidence="1">Spore coat protein A</fullName>
    </submittedName>
</protein>
<dbReference type="Proteomes" id="UP001237642">
    <property type="component" value="Unassembled WGS sequence"/>
</dbReference>
<reference evidence="1" key="2">
    <citation type="submission" date="2023-05" db="EMBL/GenBank/DDBJ databases">
        <authorList>
            <person name="Schelkunov M.I."/>
        </authorList>
    </citation>
    <scope>NUCLEOTIDE SEQUENCE</scope>
    <source>
        <strain evidence="1">Hsosn_3</strain>
        <tissue evidence="1">Leaf</tissue>
    </source>
</reference>
<accession>A0AAD8MVL9</accession>